<gene>
    <name evidence="1" type="ORF">T265_16071</name>
</gene>
<dbReference type="EMBL" id="KL601592">
    <property type="protein sequence ID" value="KER18417.1"/>
    <property type="molecule type" value="Genomic_DNA"/>
</dbReference>
<reference evidence="1 2" key="1">
    <citation type="submission" date="2013-11" db="EMBL/GenBank/DDBJ databases">
        <title>Opisthorchis viverrini - life in the bile duct.</title>
        <authorList>
            <person name="Young N.D."/>
            <person name="Nagarajan N."/>
            <person name="Lin S.J."/>
            <person name="Korhonen P.K."/>
            <person name="Jex A.R."/>
            <person name="Hall R.S."/>
            <person name="Safavi-Hemami H."/>
            <person name="Kaewkong W."/>
            <person name="Bertrand D."/>
            <person name="Gao S."/>
            <person name="Seet Q."/>
            <person name="Wongkham S."/>
            <person name="Teh B.T."/>
            <person name="Wongkham C."/>
            <person name="Intapan P.M."/>
            <person name="Maleewong W."/>
            <person name="Yang X."/>
            <person name="Hu M."/>
            <person name="Wang Z."/>
            <person name="Hofmann A."/>
            <person name="Sternberg P.W."/>
            <person name="Tan P."/>
            <person name="Wang J."/>
            <person name="Gasser R.B."/>
        </authorList>
    </citation>
    <scope>NUCLEOTIDE SEQUENCE [LARGE SCALE GENOMIC DNA]</scope>
</reference>
<dbReference type="AlphaFoldDB" id="A0A074YYY6"/>
<protein>
    <submittedName>
        <fullName evidence="1">Uncharacterized protein</fullName>
    </submittedName>
</protein>
<dbReference type="OrthoDB" id="110174at2759"/>
<dbReference type="GeneID" id="20330236"/>
<dbReference type="KEGG" id="ovi:T265_16071"/>
<feature type="non-terminal residue" evidence="1">
    <location>
        <position position="52"/>
    </location>
</feature>
<keyword evidence="2" id="KW-1185">Reference proteome</keyword>
<organism evidence="1 2">
    <name type="scientific">Opisthorchis viverrini</name>
    <name type="common">Southeast Asian liver fluke</name>
    <dbReference type="NCBI Taxonomy" id="6198"/>
    <lineage>
        <taxon>Eukaryota</taxon>
        <taxon>Metazoa</taxon>
        <taxon>Spiralia</taxon>
        <taxon>Lophotrochozoa</taxon>
        <taxon>Platyhelminthes</taxon>
        <taxon>Trematoda</taxon>
        <taxon>Digenea</taxon>
        <taxon>Opisthorchiida</taxon>
        <taxon>Opisthorchiata</taxon>
        <taxon>Opisthorchiidae</taxon>
        <taxon>Opisthorchis</taxon>
    </lineage>
</organism>
<name>A0A074YYY6_OPIVI</name>
<accession>A0A074YYY6</accession>
<evidence type="ECO:0000313" key="1">
    <source>
        <dbReference type="EMBL" id="KER18417.1"/>
    </source>
</evidence>
<dbReference type="Proteomes" id="UP000054324">
    <property type="component" value="Unassembled WGS sequence"/>
</dbReference>
<sequence>MVLPDDALRFLIARELLRLGACTADGTSLLASARSNSVFTMTGIIGILYAAY</sequence>
<dbReference type="RefSeq" id="XP_009177836.1">
    <property type="nucleotide sequence ID" value="XM_009179572.1"/>
</dbReference>
<proteinExistence type="predicted"/>
<dbReference type="CTD" id="20330236"/>
<evidence type="ECO:0000313" key="2">
    <source>
        <dbReference type="Proteomes" id="UP000054324"/>
    </source>
</evidence>